<keyword evidence="3" id="KW-1185">Reference proteome</keyword>
<comment type="caution">
    <text evidence="2">The sequence shown here is derived from an EMBL/GenBank/DDBJ whole genome shotgun (WGS) entry which is preliminary data.</text>
</comment>
<dbReference type="EMBL" id="JMSN01000036">
    <property type="protein sequence ID" value="KDN46285.1"/>
    <property type="molecule type" value="Genomic_DNA"/>
</dbReference>
<keyword evidence="1" id="KW-0732">Signal</keyword>
<feature type="signal peptide" evidence="1">
    <location>
        <begin position="1"/>
        <end position="18"/>
    </location>
</feature>
<dbReference type="AlphaFoldDB" id="A0A066W694"/>
<sequence length="160" mass="16491">MGDTVGACALCLLGAASASTDVFVLGPIIPVTARGSSAGQEMARGAHCEQAAAAHELTTTDAKGGDCGAVHGGAGLAQLHPSEWACERHQRLFMLACHVLGDPPPALCSQFAETRGWTSPAAVWACRCACHNMAYGVYMQIAPGQLCDGDGHVRPFLRSG</sequence>
<protein>
    <recommendedName>
        <fullName evidence="4">Secreted protein</fullName>
    </recommendedName>
</protein>
<gene>
    <name evidence="2" type="ORF">K437DRAFT_294343</name>
</gene>
<organism evidence="2 3">
    <name type="scientific">Tilletiaria anomala (strain ATCC 24038 / CBS 436.72 / UBC 951)</name>
    <dbReference type="NCBI Taxonomy" id="1037660"/>
    <lineage>
        <taxon>Eukaryota</taxon>
        <taxon>Fungi</taxon>
        <taxon>Dikarya</taxon>
        <taxon>Basidiomycota</taxon>
        <taxon>Ustilaginomycotina</taxon>
        <taxon>Exobasidiomycetes</taxon>
        <taxon>Georgefischeriales</taxon>
        <taxon>Tilletiariaceae</taxon>
        <taxon>Tilletiaria</taxon>
    </lineage>
</organism>
<dbReference type="InParanoid" id="A0A066W694"/>
<evidence type="ECO:0000256" key="1">
    <source>
        <dbReference type="SAM" id="SignalP"/>
    </source>
</evidence>
<dbReference type="RefSeq" id="XP_013243496.1">
    <property type="nucleotide sequence ID" value="XM_013388042.1"/>
</dbReference>
<accession>A0A066W694</accession>
<dbReference type="GeneID" id="25267206"/>
<reference evidence="2 3" key="1">
    <citation type="submission" date="2014-05" db="EMBL/GenBank/DDBJ databases">
        <title>Draft genome sequence of a rare smut relative, Tilletiaria anomala UBC 951.</title>
        <authorList>
            <consortium name="DOE Joint Genome Institute"/>
            <person name="Toome M."/>
            <person name="Kuo A."/>
            <person name="Henrissat B."/>
            <person name="Lipzen A."/>
            <person name="Tritt A."/>
            <person name="Yoshinaga Y."/>
            <person name="Zane M."/>
            <person name="Barry K."/>
            <person name="Grigoriev I.V."/>
            <person name="Spatafora J.W."/>
            <person name="Aimea M.C."/>
        </authorList>
    </citation>
    <scope>NUCLEOTIDE SEQUENCE [LARGE SCALE GENOMIC DNA]</scope>
    <source>
        <strain evidence="2 3">UBC 951</strain>
    </source>
</reference>
<dbReference type="HOGENOM" id="CLU_1653366_0_0_1"/>
<feature type="chain" id="PRO_5001628722" description="Secreted protein" evidence="1">
    <location>
        <begin position="19"/>
        <end position="160"/>
    </location>
</feature>
<name>A0A066W694_TILAU</name>
<proteinExistence type="predicted"/>
<evidence type="ECO:0008006" key="4">
    <source>
        <dbReference type="Google" id="ProtNLM"/>
    </source>
</evidence>
<dbReference type="Proteomes" id="UP000027361">
    <property type="component" value="Unassembled WGS sequence"/>
</dbReference>
<evidence type="ECO:0000313" key="3">
    <source>
        <dbReference type="Proteomes" id="UP000027361"/>
    </source>
</evidence>
<evidence type="ECO:0000313" key="2">
    <source>
        <dbReference type="EMBL" id="KDN46285.1"/>
    </source>
</evidence>